<dbReference type="Proteomes" id="UP000245124">
    <property type="component" value="Unassembled WGS sequence"/>
</dbReference>
<dbReference type="InterPro" id="IPR035965">
    <property type="entry name" value="PAS-like_dom_sf"/>
</dbReference>
<keyword evidence="13" id="KW-0472">Membrane</keyword>
<evidence type="ECO:0000256" key="6">
    <source>
        <dbReference type="ARBA" id="ARBA00022553"/>
    </source>
</evidence>
<keyword evidence="10" id="KW-0067">ATP-binding</keyword>
<evidence type="ECO:0000256" key="2">
    <source>
        <dbReference type="ARBA" id="ARBA00004651"/>
    </source>
</evidence>
<dbReference type="GO" id="GO:0000155">
    <property type="term" value="F:phosphorelay sensor kinase activity"/>
    <property type="evidence" value="ECO:0007669"/>
    <property type="project" value="InterPro"/>
</dbReference>
<organism evidence="22 23">
    <name type="scientific">Nostoc commune NIES-4072</name>
    <dbReference type="NCBI Taxonomy" id="2005467"/>
    <lineage>
        <taxon>Bacteria</taxon>
        <taxon>Bacillati</taxon>
        <taxon>Cyanobacteriota</taxon>
        <taxon>Cyanophyceae</taxon>
        <taxon>Nostocales</taxon>
        <taxon>Nostocaceae</taxon>
        <taxon>Nostoc</taxon>
    </lineage>
</organism>
<dbReference type="Pfam" id="PF01627">
    <property type="entry name" value="Hpt"/>
    <property type="match status" value="1"/>
</dbReference>
<dbReference type="CDD" id="cd00130">
    <property type="entry name" value="PAS"/>
    <property type="match status" value="1"/>
</dbReference>
<evidence type="ECO:0000256" key="11">
    <source>
        <dbReference type="ARBA" id="ARBA00022989"/>
    </source>
</evidence>
<dbReference type="CDD" id="cd00082">
    <property type="entry name" value="HisKA"/>
    <property type="match status" value="1"/>
</dbReference>
<evidence type="ECO:0000256" key="12">
    <source>
        <dbReference type="ARBA" id="ARBA00023012"/>
    </source>
</evidence>
<name>A0A2R5FQM1_NOSCO</name>
<dbReference type="GO" id="GO:0005524">
    <property type="term" value="F:ATP binding"/>
    <property type="evidence" value="ECO:0007669"/>
    <property type="project" value="UniProtKB-KW"/>
</dbReference>
<evidence type="ECO:0000256" key="3">
    <source>
        <dbReference type="ARBA" id="ARBA00006402"/>
    </source>
</evidence>
<dbReference type="PRINTS" id="PR00344">
    <property type="entry name" value="BCTRLSENSOR"/>
</dbReference>
<comment type="catalytic activity">
    <reaction evidence="1">
        <text>ATP + protein L-histidine = ADP + protein N-phospho-L-histidine.</text>
        <dbReference type="EC" id="2.7.13.3"/>
    </reaction>
</comment>
<dbReference type="SUPFAM" id="SSF47226">
    <property type="entry name" value="Histidine-containing phosphotransfer domain, HPT domain"/>
    <property type="match status" value="1"/>
</dbReference>
<dbReference type="PANTHER" id="PTHR45339">
    <property type="entry name" value="HYBRID SIGNAL TRANSDUCTION HISTIDINE KINASE J"/>
    <property type="match status" value="1"/>
</dbReference>
<evidence type="ECO:0000256" key="7">
    <source>
        <dbReference type="ARBA" id="ARBA00022692"/>
    </source>
</evidence>
<dbReference type="InterPro" id="IPR036097">
    <property type="entry name" value="HisK_dim/P_sf"/>
</dbReference>
<dbReference type="PROSITE" id="PS50110">
    <property type="entry name" value="RESPONSE_REGULATORY"/>
    <property type="match status" value="1"/>
</dbReference>
<dbReference type="InterPro" id="IPR036641">
    <property type="entry name" value="HPT_dom_sf"/>
</dbReference>
<dbReference type="SMART" id="SM00448">
    <property type="entry name" value="REC"/>
    <property type="match status" value="1"/>
</dbReference>
<evidence type="ECO:0000256" key="9">
    <source>
        <dbReference type="ARBA" id="ARBA00022777"/>
    </source>
</evidence>
<dbReference type="NCBIfam" id="TIGR00229">
    <property type="entry name" value="sensory_box"/>
    <property type="match status" value="1"/>
</dbReference>
<comment type="caution">
    <text evidence="22">The sequence shown here is derived from an EMBL/GenBank/DDBJ whole genome shotgun (WGS) entry which is preliminary data.</text>
</comment>
<comment type="subcellular location">
    <subcellularLocation>
        <location evidence="2">Cell membrane</location>
        <topology evidence="2">Multi-pass membrane protein</topology>
    </subcellularLocation>
</comment>
<dbReference type="AlphaFoldDB" id="A0A2R5FQM1"/>
<keyword evidence="9 22" id="KW-0808">Transferase</keyword>
<keyword evidence="9 22" id="KW-0418">Kinase</keyword>
<dbReference type="SUPFAM" id="SSF52172">
    <property type="entry name" value="CheY-like"/>
    <property type="match status" value="1"/>
</dbReference>
<dbReference type="EMBL" id="BDUD01000001">
    <property type="protein sequence ID" value="GBG19788.1"/>
    <property type="molecule type" value="Genomic_DNA"/>
</dbReference>
<dbReference type="SMART" id="SM00388">
    <property type="entry name" value="HisKA"/>
    <property type="match status" value="1"/>
</dbReference>
<feature type="domain" description="PAS" evidence="19">
    <location>
        <begin position="141"/>
        <end position="186"/>
    </location>
</feature>
<dbReference type="Gene3D" id="3.30.565.10">
    <property type="entry name" value="Histidine kinase-like ATPase, C-terminal domain"/>
    <property type="match status" value="1"/>
</dbReference>
<evidence type="ECO:0000259" key="18">
    <source>
        <dbReference type="PROSITE" id="PS50110"/>
    </source>
</evidence>
<keyword evidence="5" id="KW-1003">Cell membrane</keyword>
<dbReference type="SUPFAM" id="SSF55785">
    <property type="entry name" value="PYP-like sensor domain (PAS domain)"/>
    <property type="match status" value="1"/>
</dbReference>
<evidence type="ECO:0000313" key="22">
    <source>
        <dbReference type="EMBL" id="GBG19788.1"/>
    </source>
</evidence>
<evidence type="ECO:0000259" key="19">
    <source>
        <dbReference type="PROSITE" id="PS50112"/>
    </source>
</evidence>
<keyword evidence="23" id="KW-1185">Reference proteome</keyword>
<dbReference type="PROSITE" id="PS50109">
    <property type="entry name" value="HIS_KIN"/>
    <property type="match status" value="1"/>
</dbReference>
<dbReference type="OrthoDB" id="5389090at2"/>
<accession>A0A2R5FQM1</accession>
<evidence type="ECO:0000256" key="10">
    <source>
        <dbReference type="ARBA" id="ARBA00022840"/>
    </source>
</evidence>
<evidence type="ECO:0000256" key="8">
    <source>
        <dbReference type="ARBA" id="ARBA00022741"/>
    </source>
</evidence>
<feature type="modified residue" description="Phosphohistidine" evidence="15">
    <location>
        <position position="740"/>
    </location>
</feature>
<evidence type="ECO:0000259" key="17">
    <source>
        <dbReference type="PROSITE" id="PS50109"/>
    </source>
</evidence>
<evidence type="ECO:0000256" key="4">
    <source>
        <dbReference type="ARBA" id="ARBA00012438"/>
    </source>
</evidence>
<dbReference type="InterPro" id="IPR011006">
    <property type="entry name" value="CheY-like_superfamily"/>
</dbReference>
<dbReference type="PANTHER" id="PTHR45339:SF1">
    <property type="entry name" value="HYBRID SIGNAL TRANSDUCTION HISTIDINE KINASE J"/>
    <property type="match status" value="1"/>
</dbReference>
<dbReference type="Pfam" id="PF13426">
    <property type="entry name" value="PAS_9"/>
    <property type="match status" value="1"/>
</dbReference>
<dbReference type="CDD" id="cd00088">
    <property type="entry name" value="HPT"/>
    <property type="match status" value="1"/>
</dbReference>
<dbReference type="InterPro" id="IPR001789">
    <property type="entry name" value="Sig_transdc_resp-reg_receiver"/>
</dbReference>
<dbReference type="PROSITE" id="PS50113">
    <property type="entry name" value="PAC"/>
    <property type="match status" value="1"/>
</dbReference>
<gene>
    <name evidence="22" type="ORF">NIES4072_34570</name>
</gene>
<dbReference type="SMART" id="SM00073">
    <property type="entry name" value="HPT"/>
    <property type="match status" value="1"/>
</dbReference>
<dbReference type="SMART" id="SM00387">
    <property type="entry name" value="HATPase_c"/>
    <property type="match status" value="1"/>
</dbReference>
<feature type="domain" description="PAC" evidence="20">
    <location>
        <begin position="221"/>
        <end position="273"/>
    </location>
</feature>
<keyword evidence="6 16" id="KW-0597">Phosphoprotein</keyword>
<evidence type="ECO:0000256" key="1">
    <source>
        <dbReference type="ARBA" id="ARBA00000085"/>
    </source>
</evidence>
<dbReference type="InterPro" id="IPR008207">
    <property type="entry name" value="Sig_transdc_His_kin_Hpt_dom"/>
</dbReference>
<evidence type="ECO:0000259" key="21">
    <source>
        <dbReference type="PROSITE" id="PS50894"/>
    </source>
</evidence>
<dbReference type="InterPro" id="IPR000700">
    <property type="entry name" value="PAS-assoc_C"/>
</dbReference>
<evidence type="ECO:0000256" key="5">
    <source>
        <dbReference type="ARBA" id="ARBA00022475"/>
    </source>
</evidence>
<keyword evidence="12" id="KW-0902">Two-component regulatory system</keyword>
<dbReference type="CDD" id="cd17546">
    <property type="entry name" value="REC_hyHK_CKI1_RcsC-like"/>
    <property type="match status" value="1"/>
</dbReference>
<evidence type="ECO:0000256" key="15">
    <source>
        <dbReference type="PROSITE-ProRule" id="PRU00110"/>
    </source>
</evidence>
<dbReference type="Gene3D" id="3.40.50.2300">
    <property type="match status" value="1"/>
</dbReference>
<dbReference type="CDD" id="cd16922">
    <property type="entry name" value="HATPase_EvgS-ArcB-TorS-like"/>
    <property type="match status" value="1"/>
</dbReference>
<dbReference type="InterPro" id="IPR005467">
    <property type="entry name" value="His_kinase_dom"/>
</dbReference>
<dbReference type="InterPro" id="IPR000014">
    <property type="entry name" value="PAS"/>
</dbReference>
<evidence type="ECO:0000259" key="20">
    <source>
        <dbReference type="PROSITE" id="PS50113"/>
    </source>
</evidence>
<protein>
    <recommendedName>
        <fullName evidence="14">Circadian input-output histidine kinase CikA</fullName>
        <ecNumber evidence="4">2.7.13.3</ecNumber>
    </recommendedName>
</protein>
<feature type="domain" description="HPt" evidence="21">
    <location>
        <begin position="701"/>
        <end position="797"/>
    </location>
</feature>
<dbReference type="SMART" id="SM00091">
    <property type="entry name" value="PAS"/>
    <property type="match status" value="1"/>
</dbReference>
<evidence type="ECO:0000256" key="16">
    <source>
        <dbReference type="PROSITE-ProRule" id="PRU00169"/>
    </source>
</evidence>
<dbReference type="Pfam" id="PF00512">
    <property type="entry name" value="HisKA"/>
    <property type="match status" value="1"/>
</dbReference>
<dbReference type="Pfam" id="PF00072">
    <property type="entry name" value="Response_reg"/>
    <property type="match status" value="1"/>
</dbReference>
<evidence type="ECO:0000313" key="23">
    <source>
        <dbReference type="Proteomes" id="UP000245124"/>
    </source>
</evidence>
<dbReference type="Gene3D" id="1.20.120.160">
    <property type="entry name" value="HPT domain"/>
    <property type="match status" value="1"/>
</dbReference>
<keyword evidence="11" id="KW-1133">Transmembrane helix</keyword>
<evidence type="ECO:0000256" key="14">
    <source>
        <dbReference type="ARBA" id="ARBA00074306"/>
    </source>
</evidence>
<dbReference type="FunFam" id="3.30.565.10:FF:000010">
    <property type="entry name" value="Sensor histidine kinase RcsC"/>
    <property type="match status" value="1"/>
</dbReference>
<dbReference type="SUPFAM" id="SSF47384">
    <property type="entry name" value="Homodimeric domain of signal transducing histidine kinase"/>
    <property type="match status" value="1"/>
</dbReference>
<dbReference type="InterPro" id="IPR003594">
    <property type="entry name" value="HATPase_dom"/>
</dbReference>
<dbReference type="InterPro" id="IPR003661">
    <property type="entry name" value="HisK_dim/P_dom"/>
</dbReference>
<comment type="similarity">
    <text evidence="3">In the N-terminal section; belongs to the phytochrome family.</text>
</comment>
<keyword evidence="8" id="KW-0547">Nucleotide-binding</keyword>
<keyword evidence="7" id="KW-0812">Transmembrane</keyword>
<evidence type="ECO:0000256" key="13">
    <source>
        <dbReference type="ARBA" id="ARBA00023136"/>
    </source>
</evidence>
<feature type="modified residue" description="4-aspartylphosphate" evidence="16">
    <location>
        <position position="589"/>
    </location>
</feature>
<dbReference type="EC" id="2.7.13.3" evidence="4"/>
<dbReference type="Gene3D" id="3.30.450.20">
    <property type="entry name" value="PAS domain"/>
    <property type="match status" value="1"/>
</dbReference>
<feature type="domain" description="Histidine kinase" evidence="17">
    <location>
        <begin position="277"/>
        <end position="505"/>
    </location>
</feature>
<dbReference type="SUPFAM" id="SSF55874">
    <property type="entry name" value="ATPase domain of HSP90 chaperone/DNA topoisomerase II/histidine kinase"/>
    <property type="match status" value="1"/>
</dbReference>
<feature type="domain" description="Response regulatory" evidence="18">
    <location>
        <begin position="540"/>
        <end position="661"/>
    </location>
</feature>
<dbReference type="Gene3D" id="1.10.287.130">
    <property type="match status" value="1"/>
</dbReference>
<dbReference type="InterPro" id="IPR036890">
    <property type="entry name" value="HATPase_C_sf"/>
</dbReference>
<reference evidence="22 23" key="1">
    <citation type="submission" date="2017-06" db="EMBL/GenBank/DDBJ databases">
        <title>Genome sequencing of cyanobaciteial culture collection at National Institute for Environmental Studies (NIES).</title>
        <authorList>
            <person name="Hirose Y."/>
            <person name="Shimura Y."/>
            <person name="Fujisawa T."/>
            <person name="Nakamura Y."/>
            <person name="Kawachi M."/>
        </authorList>
    </citation>
    <scope>NUCLEOTIDE SEQUENCE [LARGE SCALE GENOMIC DNA]</scope>
    <source>
        <strain evidence="22 23">NIES-4072</strain>
    </source>
</reference>
<dbReference type="Pfam" id="PF02518">
    <property type="entry name" value="HATPase_c"/>
    <property type="match status" value="1"/>
</dbReference>
<sequence length="797" mass="89475">MNSFLNNLLSVCGIEYLIIDESFKILEMSLGLNHFGNILNEFKPGQDVRVVFPELEGLEDVFDAIRQGKQEKFELKGIMRSQDTVSPFYIDICITNNIPEDHSSNRLIIVIEDATERMVLEQSLFQGANEANLLLRNLKASKQYIDQIVTSMADALLVTTLSGEIKKINYAAQILLQYNEIELIGQPITKFIKEVNKYPLIIADIESTHVSQNQDINPLVQELETVCYTKSGKTIPVAFSSSIVKTEIEHFQGYVYILRDMTERKQAELAKQEFLAMISHEVRTPISSVIGMANLLLYTELTDEQKDFVEIIYNSGDSLLKIINDFLDFSKIQSGNLELEKEPFVLQNCIHEALYMLGPTAKEKGLKLTFLDSPKLSTTIVGDITRLRQVLINLINNAIKFTETGSIEVSVITRKNSDINHSSAANTDQIQFSVKDTGIGIPRDRMERLFKAFSQVDSSITRQYGGTGLGLAICKQLCELMGGRIWVESELSVGSTFYFTIAASVISEESGVESQELFLLSPPKSIPVSFSLPPDSHKLRILLTEDNQVNQKIALKQLQSLGYSADVAGNGKEALQLLKTIPYDLILMDYQMPVLDGLETTREIYRWPESSFVSGRRPVVIAMTANAMKEDQQMCLDAGMDDYLSKPVIKEKLAAALERWGGAILKAKETAATEQAVSTTDVDSVNLPIDWERLHQLSENNLEFELELLKIFVEDIQPRLEVIKIAIADHDFEQLALQTHQIKGASANIGVTTMYLAAEKLEQLAINQERRGATNLISELEEFVKRIQEFLIKTLNS</sequence>
<dbReference type="PROSITE" id="PS50112">
    <property type="entry name" value="PAS"/>
    <property type="match status" value="1"/>
</dbReference>
<proteinExistence type="inferred from homology"/>
<dbReference type="InterPro" id="IPR004358">
    <property type="entry name" value="Sig_transdc_His_kin-like_C"/>
</dbReference>
<dbReference type="GO" id="GO:0005886">
    <property type="term" value="C:plasma membrane"/>
    <property type="evidence" value="ECO:0007669"/>
    <property type="project" value="UniProtKB-SubCell"/>
</dbReference>
<dbReference type="PROSITE" id="PS50894">
    <property type="entry name" value="HPT"/>
    <property type="match status" value="1"/>
</dbReference>